<evidence type="ECO:0000313" key="3">
    <source>
        <dbReference type="EMBL" id="ORY32511.1"/>
    </source>
</evidence>
<keyword evidence="2" id="KW-1133">Transmembrane helix</keyword>
<gene>
    <name evidence="3" type="ORF">BCR39DRAFT_522591</name>
</gene>
<evidence type="ECO:0000256" key="1">
    <source>
        <dbReference type="SAM" id="MobiDB-lite"/>
    </source>
</evidence>
<sequence>MADHSDQSALMSKFKRSTDTNPEESVTGTTQPSGNDKSPFVFFTLICVVVFVFVGSMISLSVKEGAQVKASKTAMQDATLALPDKLDLLTTELRLLRQAVERMEQLR</sequence>
<dbReference type="Proteomes" id="UP000193986">
    <property type="component" value="Unassembled WGS sequence"/>
</dbReference>
<feature type="region of interest" description="Disordered" evidence="1">
    <location>
        <begin position="1"/>
        <end position="37"/>
    </location>
</feature>
<keyword evidence="4" id="KW-1185">Reference proteome</keyword>
<evidence type="ECO:0000256" key="2">
    <source>
        <dbReference type="SAM" id="Phobius"/>
    </source>
</evidence>
<feature type="transmembrane region" description="Helical" evidence="2">
    <location>
        <begin position="40"/>
        <end position="62"/>
    </location>
</feature>
<comment type="caution">
    <text evidence="3">The sequence shown here is derived from an EMBL/GenBank/DDBJ whole genome shotgun (WGS) entry which is preliminary data.</text>
</comment>
<name>A0A1Y2BCE5_9TREE</name>
<organism evidence="3 4">
    <name type="scientific">Naematelia encephala</name>
    <dbReference type="NCBI Taxonomy" id="71784"/>
    <lineage>
        <taxon>Eukaryota</taxon>
        <taxon>Fungi</taxon>
        <taxon>Dikarya</taxon>
        <taxon>Basidiomycota</taxon>
        <taxon>Agaricomycotina</taxon>
        <taxon>Tremellomycetes</taxon>
        <taxon>Tremellales</taxon>
        <taxon>Naemateliaceae</taxon>
        <taxon>Naematelia</taxon>
    </lineage>
</organism>
<dbReference type="InParanoid" id="A0A1Y2BCE5"/>
<keyword evidence="2" id="KW-0472">Membrane</keyword>
<reference evidence="3 4" key="1">
    <citation type="submission" date="2016-07" db="EMBL/GenBank/DDBJ databases">
        <title>Pervasive Adenine N6-methylation of Active Genes in Fungi.</title>
        <authorList>
            <consortium name="DOE Joint Genome Institute"/>
            <person name="Mondo S.J."/>
            <person name="Dannebaum R.O."/>
            <person name="Kuo R.C."/>
            <person name="Labutti K."/>
            <person name="Haridas S."/>
            <person name="Kuo A."/>
            <person name="Salamov A."/>
            <person name="Ahrendt S.R."/>
            <person name="Lipzen A."/>
            <person name="Sullivan W."/>
            <person name="Andreopoulos W.B."/>
            <person name="Clum A."/>
            <person name="Lindquist E."/>
            <person name="Daum C."/>
            <person name="Ramamoorthy G.K."/>
            <person name="Gryganskyi A."/>
            <person name="Culley D."/>
            <person name="Magnuson J.K."/>
            <person name="James T.Y."/>
            <person name="O'Malley M.A."/>
            <person name="Stajich J.E."/>
            <person name="Spatafora J.W."/>
            <person name="Visel A."/>
            <person name="Grigoriev I.V."/>
        </authorList>
    </citation>
    <scope>NUCLEOTIDE SEQUENCE [LARGE SCALE GENOMIC DNA]</scope>
    <source>
        <strain evidence="3 4">68-887.2</strain>
    </source>
</reference>
<keyword evidence="2" id="KW-0812">Transmembrane</keyword>
<proteinExistence type="predicted"/>
<feature type="compositionally biased region" description="Polar residues" evidence="1">
    <location>
        <begin position="19"/>
        <end position="36"/>
    </location>
</feature>
<accession>A0A1Y2BCE5</accession>
<evidence type="ECO:0000313" key="4">
    <source>
        <dbReference type="Proteomes" id="UP000193986"/>
    </source>
</evidence>
<dbReference type="AlphaFoldDB" id="A0A1Y2BCE5"/>
<protein>
    <submittedName>
        <fullName evidence="3">Uncharacterized protein</fullName>
    </submittedName>
</protein>
<dbReference type="EMBL" id="MCFC01000009">
    <property type="protein sequence ID" value="ORY32511.1"/>
    <property type="molecule type" value="Genomic_DNA"/>
</dbReference>